<evidence type="ECO:0000256" key="4">
    <source>
        <dbReference type="SAM" id="SignalP"/>
    </source>
</evidence>
<dbReference type="GO" id="GO:0016787">
    <property type="term" value="F:hydrolase activity"/>
    <property type="evidence" value="ECO:0007669"/>
    <property type="project" value="UniProtKB-KW"/>
</dbReference>
<dbReference type="RefSeq" id="WP_326565802.1">
    <property type="nucleotide sequence ID" value="NZ_CP142149.1"/>
</dbReference>
<dbReference type="SUPFAM" id="SSF53474">
    <property type="entry name" value="alpha/beta-Hydrolases"/>
    <property type="match status" value="1"/>
</dbReference>
<feature type="domain" description="AB hydrolase-1" evidence="5">
    <location>
        <begin position="83"/>
        <end position="269"/>
    </location>
</feature>
<evidence type="ECO:0000313" key="7">
    <source>
        <dbReference type="EMBL" id="WSE26820.1"/>
    </source>
</evidence>
<organism evidence="7 8">
    <name type="scientific">Amycolatopsis rhabdoformis</name>
    <dbReference type="NCBI Taxonomy" id="1448059"/>
    <lineage>
        <taxon>Bacteria</taxon>
        <taxon>Bacillati</taxon>
        <taxon>Actinomycetota</taxon>
        <taxon>Actinomycetes</taxon>
        <taxon>Pseudonocardiales</taxon>
        <taxon>Pseudonocardiaceae</taxon>
        <taxon>Amycolatopsis</taxon>
    </lineage>
</organism>
<feature type="region of interest" description="Disordered" evidence="3">
    <location>
        <begin position="129"/>
        <end position="152"/>
    </location>
</feature>
<evidence type="ECO:0000256" key="2">
    <source>
        <dbReference type="ARBA" id="ARBA00022801"/>
    </source>
</evidence>
<dbReference type="Pfam" id="PF00561">
    <property type="entry name" value="Abhydrolase_1"/>
    <property type="match status" value="1"/>
</dbReference>
<dbReference type="InterPro" id="IPR029058">
    <property type="entry name" value="AB_hydrolase_fold"/>
</dbReference>
<feature type="chain" id="PRO_5046802659" evidence="4">
    <location>
        <begin position="26"/>
        <end position="490"/>
    </location>
</feature>
<proteinExistence type="inferred from homology"/>
<reference evidence="7 8" key="1">
    <citation type="journal article" date="2015" name="Int. J. Syst. Evol. Microbiol.">
        <title>Amycolatopsis rhabdoformis sp. nov., an actinomycete isolated from a tropical forest soil.</title>
        <authorList>
            <person name="Souza W.R."/>
            <person name="Silva R.E."/>
            <person name="Goodfellow M."/>
            <person name="Busarakam K."/>
            <person name="Figueiro F.S."/>
            <person name="Ferreira D."/>
            <person name="Rodrigues-Filho E."/>
            <person name="Moraes L.A.B."/>
            <person name="Zucchi T.D."/>
        </authorList>
    </citation>
    <scope>NUCLEOTIDE SEQUENCE [LARGE SCALE GENOMIC DNA]</scope>
    <source>
        <strain evidence="7 8">NCIMB 14900</strain>
    </source>
</reference>
<dbReference type="PANTHER" id="PTHR43248">
    <property type="entry name" value="2-SUCCINYL-6-HYDROXY-2,4-CYCLOHEXADIENE-1-CARBOXYLATE SYNTHASE"/>
    <property type="match status" value="1"/>
</dbReference>
<evidence type="ECO:0000256" key="1">
    <source>
        <dbReference type="ARBA" id="ARBA00010088"/>
    </source>
</evidence>
<dbReference type="InterPro" id="IPR000073">
    <property type="entry name" value="AB_hydrolase_1"/>
</dbReference>
<dbReference type="InterPro" id="IPR051601">
    <property type="entry name" value="Serine_prot/Carboxylest_S33"/>
</dbReference>
<evidence type="ECO:0000259" key="5">
    <source>
        <dbReference type="Pfam" id="PF00561"/>
    </source>
</evidence>
<feature type="signal peptide" evidence="4">
    <location>
        <begin position="1"/>
        <end position="25"/>
    </location>
</feature>
<dbReference type="PANTHER" id="PTHR43248:SF25">
    <property type="entry name" value="AB HYDROLASE-1 DOMAIN-CONTAINING PROTEIN-RELATED"/>
    <property type="match status" value="1"/>
</dbReference>
<dbReference type="EMBL" id="CP142149">
    <property type="protein sequence ID" value="WSE26820.1"/>
    <property type="molecule type" value="Genomic_DNA"/>
</dbReference>
<dbReference type="Gene3D" id="3.40.50.1820">
    <property type="entry name" value="alpha/beta hydrolase"/>
    <property type="match status" value="1"/>
</dbReference>
<dbReference type="Proteomes" id="UP001330812">
    <property type="component" value="Chromosome"/>
</dbReference>
<sequence>MKKLVPLLAVAVALPALVAATPAHAALAWTPCRTLIKEWDQTDARTECTKVSVPLDYAHPDGRHLDLMVSRLKATQPEKRQGTIVVNPGGPGNSGLDMPLTLSHTTVAGLGTDHDVVGFDPRGVGFSGGKECDLAPEDGPNPDPAAPPAEQYRQGYEQTAKQNARCTAYDPAFIASLSTDVVARDLDQIRVALGEKKISFYGVSWGTALGAVYRSHFDQHVDRMLLDSVMPPDFSVRTMNDGPIAAAETNFDAFAAWLAAHDSQYHLGTDAAEIRTHVTEEAADLDTHPRQVTAGGKPVTFRGGNLRTVLTYQQSHWPAMADTLTALRDGTDPPLVGNEPEFTGFGLEDSKFAGLLMQVSVLCNDQGADPSEPAMWREEQQRQAASPLFHGLAGYQHWCAGWPLPKQPWQLKHGTSALQLVGHRTETTTPLVWAQDMQRTIGGSLLTVDNGAHGSLDVVACGSKAVEFFSTGRTATGSCGGAPVPPSTSD</sequence>
<name>A0ABZ1HXE7_9PSEU</name>
<evidence type="ECO:0000259" key="6">
    <source>
        <dbReference type="Pfam" id="PF08386"/>
    </source>
</evidence>
<feature type="domain" description="Peptidase S33 tripeptidyl aminopeptidase-like C-terminal" evidence="6">
    <location>
        <begin position="396"/>
        <end position="474"/>
    </location>
</feature>
<comment type="similarity">
    <text evidence="1">Belongs to the peptidase S33 family.</text>
</comment>
<protein>
    <submittedName>
        <fullName evidence="7">Alpha/beta fold hydrolase</fullName>
    </submittedName>
</protein>
<evidence type="ECO:0000313" key="8">
    <source>
        <dbReference type="Proteomes" id="UP001330812"/>
    </source>
</evidence>
<keyword evidence="2 7" id="KW-0378">Hydrolase</keyword>
<evidence type="ECO:0000256" key="3">
    <source>
        <dbReference type="SAM" id="MobiDB-lite"/>
    </source>
</evidence>
<keyword evidence="4" id="KW-0732">Signal</keyword>
<accession>A0ABZ1HXE7</accession>
<gene>
    <name evidence="7" type="ORF">VSH64_28525</name>
</gene>
<keyword evidence="8" id="KW-1185">Reference proteome</keyword>
<dbReference type="Pfam" id="PF08386">
    <property type="entry name" value="Abhydrolase_4"/>
    <property type="match status" value="1"/>
</dbReference>
<dbReference type="InterPro" id="IPR013595">
    <property type="entry name" value="Pept_S33_TAP-like_C"/>
</dbReference>